<proteinExistence type="inferred from homology"/>
<dbReference type="InterPro" id="IPR003719">
    <property type="entry name" value="Phenazine_PhzF-like"/>
</dbReference>
<dbReference type="PIRSF" id="PIRSF016184">
    <property type="entry name" value="PhzC_PhzF"/>
    <property type="match status" value="1"/>
</dbReference>
<sequence>MNIPFYQVDAFTKIPFKGNPAAVCIVDDTVTETMMQQIAAENNVSETAFVYRNEEGFQLRWFSPVVEVPLCGHATLATAHVLWEEGIVPKQETITFNTLSGWLSAAQHDGWIALNFPSLLGHQVPLPQEIRDILGVNPVNAMFILNRYLVELATEAEVRALTPDFSRLVNHPRIVVTAKGDPGSPFDFISRMFAPCVGINEDPVTGAAHCALAPYWAQQLGKQSMTAYQASARGGVVKVRQEGDRTVFSGEAVTVIKGTYTLNPSYATATLSN</sequence>
<evidence type="ECO:0000313" key="4">
    <source>
        <dbReference type="EMBL" id="KAA2245374.1"/>
    </source>
</evidence>
<feature type="active site" evidence="3">
    <location>
        <position position="46"/>
    </location>
</feature>
<dbReference type="Gene3D" id="3.10.310.10">
    <property type="entry name" value="Diaminopimelate Epimerase, Chain A, domain 1"/>
    <property type="match status" value="2"/>
</dbReference>
<dbReference type="PANTHER" id="PTHR13774:SF17">
    <property type="entry name" value="PHENAZINE BIOSYNTHESIS-LIKE DOMAIN-CONTAINING PROTEIN"/>
    <property type="match status" value="1"/>
</dbReference>
<dbReference type="PANTHER" id="PTHR13774">
    <property type="entry name" value="PHENAZINE BIOSYNTHESIS PROTEIN"/>
    <property type="match status" value="1"/>
</dbReference>
<dbReference type="AlphaFoldDB" id="A0A5B2W2R0"/>
<evidence type="ECO:0000256" key="1">
    <source>
        <dbReference type="ARBA" id="ARBA00008270"/>
    </source>
</evidence>
<evidence type="ECO:0000256" key="3">
    <source>
        <dbReference type="PIRSR" id="PIRSR016184-1"/>
    </source>
</evidence>
<dbReference type="Proteomes" id="UP000324611">
    <property type="component" value="Unassembled WGS sequence"/>
</dbReference>
<dbReference type="GO" id="GO:0005737">
    <property type="term" value="C:cytoplasm"/>
    <property type="evidence" value="ECO:0007669"/>
    <property type="project" value="TreeGrafter"/>
</dbReference>
<dbReference type="SUPFAM" id="SSF54506">
    <property type="entry name" value="Diaminopimelate epimerase-like"/>
    <property type="match status" value="1"/>
</dbReference>
<gene>
    <name evidence="4" type="ORF">F0L74_05270</name>
</gene>
<dbReference type="EMBL" id="VUOC01000001">
    <property type="protein sequence ID" value="KAA2245374.1"/>
    <property type="molecule type" value="Genomic_DNA"/>
</dbReference>
<dbReference type="Pfam" id="PF02567">
    <property type="entry name" value="PhzC-PhzF"/>
    <property type="match status" value="1"/>
</dbReference>
<organism evidence="4 5">
    <name type="scientific">Chitinophaga agrisoli</name>
    <dbReference type="NCBI Taxonomy" id="2607653"/>
    <lineage>
        <taxon>Bacteria</taxon>
        <taxon>Pseudomonadati</taxon>
        <taxon>Bacteroidota</taxon>
        <taxon>Chitinophagia</taxon>
        <taxon>Chitinophagales</taxon>
        <taxon>Chitinophagaceae</taxon>
        <taxon>Chitinophaga</taxon>
    </lineage>
</organism>
<dbReference type="GO" id="GO:0016853">
    <property type="term" value="F:isomerase activity"/>
    <property type="evidence" value="ECO:0007669"/>
    <property type="project" value="UniProtKB-KW"/>
</dbReference>
<dbReference type="NCBIfam" id="TIGR00654">
    <property type="entry name" value="PhzF_family"/>
    <property type="match status" value="1"/>
</dbReference>
<name>A0A5B2W2R0_9BACT</name>
<reference evidence="4 5" key="2">
    <citation type="submission" date="2019-09" db="EMBL/GenBank/DDBJ databases">
        <authorList>
            <person name="Jin C."/>
        </authorList>
    </citation>
    <scope>NUCLEOTIDE SEQUENCE [LARGE SCALE GENOMIC DNA]</scope>
    <source>
        <strain evidence="4 5">BN140078</strain>
    </source>
</reference>
<reference evidence="4 5" key="1">
    <citation type="submission" date="2019-09" db="EMBL/GenBank/DDBJ databases">
        <title>Chitinophaga ginsengihumi sp. nov., isolated from soil of ginseng rhizosphere.</title>
        <authorList>
            <person name="Lee J."/>
        </authorList>
    </citation>
    <scope>NUCLEOTIDE SEQUENCE [LARGE SCALE GENOMIC DNA]</scope>
    <source>
        <strain evidence="4 5">BN140078</strain>
    </source>
</reference>
<evidence type="ECO:0000256" key="2">
    <source>
        <dbReference type="ARBA" id="ARBA00023235"/>
    </source>
</evidence>
<comment type="similarity">
    <text evidence="1">Belongs to the PhzF family.</text>
</comment>
<protein>
    <submittedName>
        <fullName evidence="4">PhzF family phenazine biosynthesis protein</fullName>
    </submittedName>
</protein>
<accession>A0A5B2W2R0</accession>
<comment type="caution">
    <text evidence="4">The sequence shown here is derived from an EMBL/GenBank/DDBJ whole genome shotgun (WGS) entry which is preliminary data.</text>
</comment>
<dbReference type="RefSeq" id="WP_149836763.1">
    <property type="nucleotide sequence ID" value="NZ_VUOC01000001.1"/>
</dbReference>
<keyword evidence="5" id="KW-1185">Reference proteome</keyword>
<evidence type="ECO:0000313" key="5">
    <source>
        <dbReference type="Proteomes" id="UP000324611"/>
    </source>
</evidence>
<keyword evidence="2" id="KW-0413">Isomerase</keyword>